<sequence length="566" mass="63507">MSVQNTAPTEVDDFLAPMEMLFVDPPPQPKEIPRAALGPLALPRIQRKWKWEGELHVQSDKDQSRMLCKVALNEASDPRKCGLPFKLCIGEQKSILLRKMHDISDLMLVLPACAAFTQACKVGPQEAADSDVLKTLEKFMRKKRMFTYAPALLDGDPTGLIIVFPSAFDDLSDLFQLPPNLRAPDGLVAVLCPWMLPIGDFEKYDWVSKENLLQPEKSLLDPGYAGIMRSATRKQVLDNPLYQRGLRILKFPKYLHDFMSKPNRPYCLWYGQATGSGQPPTPPDYETACLQAILNHCGATNVGLKKDVKAVFLHVGMLPTMWKVGAMSARRSKRPELRFFTYGTHETVHPSRWGLKEVWPIGGVVTFTMKAVTENLFDVCRLVDRVNRHPLWTCFIPPVVVGAVAKATSKGSDPLVLFDRNEGFCAPLLSLIEDGKLSLLTAPPLRRQPREIGTGKGWADLRTAWISGQFSLISMKSRSILDACLRSFDALHGKTPESEIASAVAQNAMKEMDSMQFQPVIMDEYRRFVVVKGATEKVHDDDREILEVVSCSSFDFKDDYFESSKK</sequence>
<gene>
    <name evidence="1" type="ORF">BXZ70DRAFT_937606</name>
</gene>
<keyword evidence="2" id="KW-1185">Reference proteome</keyword>
<protein>
    <submittedName>
        <fullName evidence="1">Uncharacterized protein</fullName>
    </submittedName>
</protein>
<dbReference type="Proteomes" id="UP000813824">
    <property type="component" value="Unassembled WGS sequence"/>
</dbReference>
<organism evidence="1 2">
    <name type="scientific">Cristinia sonorae</name>
    <dbReference type="NCBI Taxonomy" id="1940300"/>
    <lineage>
        <taxon>Eukaryota</taxon>
        <taxon>Fungi</taxon>
        <taxon>Dikarya</taxon>
        <taxon>Basidiomycota</taxon>
        <taxon>Agaricomycotina</taxon>
        <taxon>Agaricomycetes</taxon>
        <taxon>Agaricomycetidae</taxon>
        <taxon>Agaricales</taxon>
        <taxon>Pleurotineae</taxon>
        <taxon>Stephanosporaceae</taxon>
        <taxon>Cristinia</taxon>
    </lineage>
</organism>
<proteinExistence type="predicted"/>
<accession>A0A8K0UNG9</accession>
<evidence type="ECO:0000313" key="2">
    <source>
        <dbReference type="Proteomes" id="UP000813824"/>
    </source>
</evidence>
<evidence type="ECO:0000313" key="1">
    <source>
        <dbReference type="EMBL" id="KAH8100518.1"/>
    </source>
</evidence>
<reference evidence="1" key="1">
    <citation type="journal article" date="2021" name="New Phytol.">
        <title>Evolutionary innovations through gain and loss of genes in the ectomycorrhizal Boletales.</title>
        <authorList>
            <person name="Wu G."/>
            <person name="Miyauchi S."/>
            <person name="Morin E."/>
            <person name="Kuo A."/>
            <person name="Drula E."/>
            <person name="Varga T."/>
            <person name="Kohler A."/>
            <person name="Feng B."/>
            <person name="Cao Y."/>
            <person name="Lipzen A."/>
            <person name="Daum C."/>
            <person name="Hundley H."/>
            <person name="Pangilinan J."/>
            <person name="Johnson J."/>
            <person name="Barry K."/>
            <person name="LaButti K."/>
            <person name="Ng V."/>
            <person name="Ahrendt S."/>
            <person name="Min B."/>
            <person name="Choi I.G."/>
            <person name="Park H."/>
            <person name="Plett J.M."/>
            <person name="Magnuson J."/>
            <person name="Spatafora J.W."/>
            <person name="Nagy L.G."/>
            <person name="Henrissat B."/>
            <person name="Grigoriev I.V."/>
            <person name="Yang Z.L."/>
            <person name="Xu J."/>
            <person name="Martin F.M."/>
        </authorList>
    </citation>
    <scope>NUCLEOTIDE SEQUENCE</scope>
    <source>
        <strain evidence="1">KKN 215</strain>
    </source>
</reference>
<dbReference type="AlphaFoldDB" id="A0A8K0UNG9"/>
<dbReference type="EMBL" id="JAEVFJ010000015">
    <property type="protein sequence ID" value="KAH8100518.1"/>
    <property type="molecule type" value="Genomic_DNA"/>
</dbReference>
<comment type="caution">
    <text evidence="1">The sequence shown here is derived from an EMBL/GenBank/DDBJ whole genome shotgun (WGS) entry which is preliminary data.</text>
</comment>
<name>A0A8K0UNG9_9AGAR</name>
<dbReference type="OrthoDB" id="433924at2759"/>